<keyword evidence="4" id="KW-0472">Membrane</keyword>
<dbReference type="InterPro" id="IPR036640">
    <property type="entry name" value="ABC1_TM_sf"/>
</dbReference>
<proteinExistence type="predicted"/>
<name>A0ABT0BV24_9SPHN</name>
<comment type="subcellular location">
    <subcellularLocation>
        <location evidence="1">Cell membrane</location>
        <topology evidence="1">Multi-pass membrane protein</topology>
    </subcellularLocation>
</comment>
<protein>
    <submittedName>
        <fullName evidence="6">ABC transporter</fullName>
    </submittedName>
</protein>
<evidence type="ECO:0000256" key="2">
    <source>
        <dbReference type="ARBA" id="ARBA00022692"/>
    </source>
</evidence>
<comment type="caution">
    <text evidence="6">The sequence shown here is derived from an EMBL/GenBank/DDBJ whole genome shotgun (WGS) entry which is preliminary data.</text>
</comment>
<dbReference type="InterPro" id="IPR011527">
    <property type="entry name" value="ABC1_TM_dom"/>
</dbReference>
<dbReference type="EMBL" id="JALHLG010000041">
    <property type="protein sequence ID" value="MCJ2188656.1"/>
    <property type="molecule type" value="Genomic_DNA"/>
</dbReference>
<reference evidence="6 7" key="1">
    <citation type="submission" date="2022-04" db="EMBL/GenBank/DDBJ databases">
        <title>Identification of a novel bacterium isolated from mangrove sediments.</title>
        <authorList>
            <person name="Pan X."/>
        </authorList>
    </citation>
    <scope>NUCLEOTIDE SEQUENCE [LARGE SCALE GENOMIC DNA]</scope>
    <source>
        <strain evidence="6 7">B2638</strain>
    </source>
</reference>
<evidence type="ECO:0000256" key="1">
    <source>
        <dbReference type="ARBA" id="ARBA00004651"/>
    </source>
</evidence>
<evidence type="ECO:0000259" key="5">
    <source>
        <dbReference type="PROSITE" id="PS50929"/>
    </source>
</evidence>
<feature type="non-terminal residue" evidence="6">
    <location>
        <position position="114"/>
    </location>
</feature>
<dbReference type="PROSITE" id="PS50929">
    <property type="entry name" value="ABC_TM1F"/>
    <property type="match status" value="1"/>
</dbReference>
<gene>
    <name evidence="6" type="ORF">MTR66_17775</name>
</gene>
<evidence type="ECO:0000256" key="4">
    <source>
        <dbReference type="ARBA" id="ARBA00023136"/>
    </source>
</evidence>
<feature type="domain" description="ABC transmembrane type-1" evidence="5">
    <location>
        <begin position="19"/>
        <end position="114"/>
    </location>
</feature>
<organism evidence="6 7">
    <name type="scientific">Novosphingobium beihaiensis</name>
    <dbReference type="NCBI Taxonomy" id="2930389"/>
    <lineage>
        <taxon>Bacteria</taxon>
        <taxon>Pseudomonadati</taxon>
        <taxon>Pseudomonadota</taxon>
        <taxon>Alphaproteobacteria</taxon>
        <taxon>Sphingomonadales</taxon>
        <taxon>Sphingomonadaceae</taxon>
        <taxon>Novosphingobium</taxon>
    </lineage>
</organism>
<dbReference type="SUPFAM" id="SSF90123">
    <property type="entry name" value="ABC transporter transmembrane region"/>
    <property type="match status" value="1"/>
</dbReference>
<keyword evidence="2" id="KW-0812">Transmembrane</keyword>
<evidence type="ECO:0000256" key="3">
    <source>
        <dbReference type="ARBA" id="ARBA00022989"/>
    </source>
</evidence>
<keyword evidence="3" id="KW-1133">Transmembrane helix</keyword>
<evidence type="ECO:0000313" key="6">
    <source>
        <dbReference type="EMBL" id="MCJ2188656.1"/>
    </source>
</evidence>
<sequence>MIARMLQDASRRQRRATGVAIVLAVLAAIAGVGLLAVSGWFLTGAAIAGAAGAVAARGFNYLLPSAGIRAFAITRTLGRYGERLFSHRAAFFALADVRPALFARLAGAEPGAVF</sequence>
<accession>A0ABT0BV24</accession>
<keyword evidence="7" id="KW-1185">Reference proteome</keyword>
<dbReference type="Proteomes" id="UP001202281">
    <property type="component" value="Unassembled WGS sequence"/>
</dbReference>
<evidence type="ECO:0000313" key="7">
    <source>
        <dbReference type="Proteomes" id="UP001202281"/>
    </source>
</evidence>